<name>A0A381ZXX6_9ZZZZ</name>
<sequence>MIRACLFSLLVGMFVSAAYAQVLPNSRLAA</sequence>
<protein>
    <submittedName>
        <fullName evidence="1">Uncharacterized protein</fullName>
    </submittedName>
</protein>
<evidence type="ECO:0000313" key="1">
    <source>
        <dbReference type="EMBL" id="SVA93697.1"/>
    </source>
</evidence>
<dbReference type="AlphaFoldDB" id="A0A381ZXX6"/>
<organism evidence="1">
    <name type="scientific">marine metagenome</name>
    <dbReference type="NCBI Taxonomy" id="408172"/>
    <lineage>
        <taxon>unclassified sequences</taxon>
        <taxon>metagenomes</taxon>
        <taxon>ecological metagenomes</taxon>
    </lineage>
</organism>
<dbReference type="EMBL" id="UINC01022968">
    <property type="protein sequence ID" value="SVA93697.1"/>
    <property type="molecule type" value="Genomic_DNA"/>
</dbReference>
<accession>A0A381ZXX6</accession>
<feature type="non-terminal residue" evidence="1">
    <location>
        <position position="30"/>
    </location>
</feature>
<proteinExistence type="predicted"/>
<dbReference type="EMBL" id="UINC01044123">
    <property type="protein sequence ID" value="SVB49143.1"/>
    <property type="molecule type" value="Genomic_DNA"/>
</dbReference>
<evidence type="ECO:0000313" key="2">
    <source>
        <dbReference type="EMBL" id="SVB49143.1"/>
    </source>
</evidence>
<reference evidence="1" key="1">
    <citation type="submission" date="2018-05" db="EMBL/GenBank/DDBJ databases">
        <authorList>
            <person name="Lanie J.A."/>
            <person name="Ng W.-L."/>
            <person name="Kazmierczak K.M."/>
            <person name="Andrzejewski T.M."/>
            <person name="Davidsen T.M."/>
            <person name="Wayne K.J."/>
            <person name="Tettelin H."/>
            <person name="Glass J.I."/>
            <person name="Rusch D."/>
            <person name="Podicherti R."/>
            <person name="Tsui H.-C.T."/>
            <person name="Winkler M.E."/>
        </authorList>
    </citation>
    <scope>NUCLEOTIDE SEQUENCE</scope>
</reference>
<gene>
    <name evidence="1" type="ORF">METZ01_LOCUS146551</name>
    <name evidence="2" type="ORF">METZ01_LOCUS201997</name>
</gene>